<proteinExistence type="predicted"/>
<reference evidence="2 3" key="1">
    <citation type="submission" date="2019-07" db="EMBL/GenBank/DDBJ databases">
        <title>Rapid identification of Enteric Bacteria from Whole Genome Sequences (WGS) using Average Nucleotide Identity (ANI).</title>
        <authorList>
            <person name="Lane C."/>
        </authorList>
    </citation>
    <scope>NUCLEOTIDE SEQUENCE [LARGE SCALE GENOMIC DNA]</scope>
    <source>
        <strain evidence="2 3">D2411</strain>
    </source>
</reference>
<dbReference type="PROSITE" id="PS51257">
    <property type="entry name" value="PROKAR_LIPOPROTEIN"/>
    <property type="match status" value="1"/>
</dbReference>
<feature type="transmembrane region" description="Helical" evidence="1">
    <location>
        <begin position="6"/>
        <end position="28"/>
    </location>
</feature>
<dbReference type="InterPro" id="IPR058001">
    <property type="entry name" value="HCP1"/>
</dbReference>
<sequence>MNKLIIKYIGVFFLFLILVLGCMGFIIYDKLMIEYEKHIKEVIMFGGVKDYIESEMERIKSSYSPNQMLKDLTMGAKGEDILQRKIDEVSLQNLEKVGTRQLDRIAELQEIVFNGKNFSSKVYDLMDTDKYKNRMNRKDIEDIAPDIGYALRRNMSDDEFLAYMGKEYTKATDDDIIIATEAYRDISSIFNQEMNSKLNDISLKNYDAIMKAYDGYKEYFGKDNEKFKKLKNPKDIFDSIKGSNGKERMYVSALLATLPTEDLMGMLKDQGTEGFNAIMNLLGSRPNNAVSFNTAISNANKVLGNMGSNIGSDIIKGVELYNNMGLEHLISMNPNIANLSVNDRVYRNIVDDKGNVIGREDTGLLRNNYNPVMFVELAKMLKGIQDKRALKNQDKNTTNLSLK</sequence>
<evidence type="ECO:0000256" key="1">
    <source>
        <dbReference type="SAM" id="Phobius"/>
    </source>
</evidence>
<keyword evidence="1" id="KW-0812">Transmembrane</keyword>
<accession>A0A562XKK8</accession>
<comment type="caution">
    <text evidence="2">The sequence shown here is derived from an EMBL/GenBank/DDBJ whole genome shotgun (WGS) entry which is preliminary data.</text>
</comment>
<organism evidence="2 3">
    <name type="scientific">Campylobacter hyointestinalis</name>
    <dbReference type="NCBI Taxonomy" id="198"/>
    <lineage>
        <taxon>Bacteria</taxon>
        <taxon>Pseudomonadati</taxon>
        <taxon>Campylobacterota</taxon>
        <taxon>Epsilonproteobacteria</taxon>
        <taxon>Campylobacterales</taxon>
        <taxon>Campylobacteraceae</taxon>
        <taxon>Campylobacter</taxon>
    </lineage>
</organism>
<dbReference type="EMBL" id="VOAP01000003">
    <property type="protein sequence ID" value="TWO22637.1"/>
    <property type="molecule type" value="Genomic_DNA"/>
</dbReference>
<evidence type="ECO:0000313" key="3">
    <source>
        <dbReference type="Proteomes" id="UP000321812"/>
    </source>
</evidence>
<dbReference type="AlphaFoldDB" id="A0A562XKK8"/>
<gene>
    <name evidence="2" type="ORF">YZ82_01595</name>
</gene>
<dbReference type="Pfam" id="PF25714">
    <property type="entry name" value="Phage_HCP1"/>
    <property type="match status" value="1"/>
</dbReference>
<dbReference type="RefSeq" id="WP_147496886.1">
    <property type="nucleotide sequence ID" value="NZ_VOAP01000003.1"/>
</dbReference>
<keyword evidence="1" id="KW-1133">Transmembrane helix</keyword>
<evidence type="ECO:0000313" key="2">
    <source>
        <dbReference type="EMBL" id="TWO22637.1"/>
    </source>
</evidence>
<name>A0A562XKK8_CAMHY</name>
<dbReference type="Proteomes" id="UP000321812">
    <property type="component" value="Unassembled WGS sequence"/>
</dbReference>
<keyword evidence="1" id="KW-0472">Membrane</keyword>
<protein>
    <submittedName>
        <fullName evidence="2">Uncharacterized protein</fullName>
    </submittedName>
</protein>